<evidence type="ECO:0000313" key="1">
    <source>
        <dbReference type="EMBL" id="MET3654611.1"/>
    </source>
</evidence>
<comment type="caution">
    <text evidence="1">The sequence shown here is derived from an EMBL/GenBank/DDBJ whole genome shotgun (WGS) entry which is preliminary data.</text>
</comment>
<accession>A0ABV2K0K3</accession>
<dbReference type="Proteomes" id="UP001549184">
    <property type="component" value="Unassembled WGS sequence"/>
</dbReference>
<reference evidence="1 2" key="1">
    <citation type="submission" date="2024-06" db="EMBL/GenBank/DDBJ databases">
        <title>Sorghum-associated microbial communities from plants grown in Nebraska, USA.</title>
        <authorList>
            <person name="Schachtman D."/>
        </authorList>
    </citation>
    <scope>NUCLEOTIDE SEQUENCE [LARGE SCALE GENOMIC DNA]</scope>
    <source>
        <strain evidence="1 2">1073</strain>
    </source>
</reference>
<gene>
    <name evidence="1" type="ORF">ABIC75_004359</name>
</gene>
<protein>
    <submittedName>
        <fullName evidence="1">Uncharacterized protein</fullName>
    </submittedName>
</protein>
<dbReference type="EMBL" id="JBEPMU010000007">
    <property type="protein sequence ID" value="MET3654611.1"/>
    <property type="molecule type" value="Genomic_DNA"/>
</dbReference>
<organism evidence="1 2">
    <name type="scientific">Dyella japonica</name>
    <dbReference type="NCBI Taxonomy" id="231455"/>
    <lineage>
        <taxon>Bacteria</taxon>
        <taxon>Pseudomonadati</taxon>
        <taxon>Pseudomonadota</taxon>
        <taxon>Gammaproteobacteria</taxon>
        <taxon>Lysobacterales</taxon>
        <taxon>Rhodanobacteraceae</taxon>
        <taxon>Dyella</taxon>
    </lineage>
</organism>
<evidence type="ECO:0000313" key="2">
    <source>
        <dbReference type="Proteomes" id="UP001549184"/>
    </source>
</evidence>
<dbReference type="RefSeq" id="WP_354015959.1">
    <property type="nucleotide sequence ID" value="NZ_JBEPMU010000007.1"/>
</dbReference>
<proteinExistence type="predicted"/>
<name>A0ABV2K0K3_9GAMM</name>
<sequence>MIQVFARECPLPTRSGRKSPSYFWKGHKAMMYRDKTIPKSAGELRDRISDTMLSAPRRQFRDGYDFDGAFFVICRGIENLRNRLGDPKADQLVEMVALSKAHYEAGDNKLGGALMEDTKMVLMSRQPWAYPKERYRWPVDGSLREISEADLLDKEWGTDISVAE</sequence>
<keyword evidence="2" id="KW-1185">Reference proteome</keyword>